<name>H2ZH17_CIOSA</name>
<accession>H2ZH17</accession>
<feature type="compositionally biased region" description="Polar residues" evidence="2">
    <location>
        <begin position="99"/>
        <end position="108"/>
    </location>
</feature>
<dbReference type="PANTHER" id="PTHR10627:SF70">
    <property type="entry name" value="ANKYRIN REPEAT AND SAM DOMAIN-CONTAINING PROTEIN 6"/>
    <property type="match status" value="1"/>
</dbReference>
<feature type="region of interest" description="Disordered" evidence="2">
    <location>
        <begin position="1"/>
        <end position="112"/>
    </location>
</feature>
<dbReference type="GeneTree" id="ENSGT00940000157664"/>
<reference evidence="5" key="1">
    <citation type="submission" date="2003-08" db="EMBL/GenBank/DDBJ databases">
        <authorList>
            <person name="Birren B."/>
            <person name="Nusbaum C."/>
            <person name="Abebe A."/>
            <person name="Abouelleil A."/>
            <person name="Adekoya E."/>
            <person name="Ait-zahra M."/>
            <person name="Allen N."/>
            <person name="Allen T."/>
            <person name="An P."/>
            <person name="Anderson M."/>
            <person name="Anderson S."/>
            <person name="Arachchi H."/>
            <person name="Armbruster J."/>
            <person name="Bachantsang P."/>
            <person name="Baldwin J."/>
            <person name="Barry A."/>
            <person name="Bayul T."/>
            <person name="Blitshsteyn B."/>
            <person name="Bloom T."/>
            <person name="Blye J."/>
            <person name="Boguslavskiy L."/>
            <person name="Borowsky M."/>
            <person name="Boukhgalter B."/>
            <person name="Brunache A."/>
            <person name="Butler J."/>
            <person name="Calixte N."/>
            <person name="Calvo S."/>
            <person name="Camarata J."/>
            <person name="Campo K."/>
            <person name="Chang J."/>
            <person name="Cheshatsang Y."/>
            <person name="Citroen M."/>
            <person name="Collymore A."/>
            <person name="Considine T."/>
            <person name="Cook A."/>
            <person name="Cooke P."/>
            <person name="Corum B."/>
            <person name="Cuomo C."/>
            <person name="David R."/>
            <person name="Dawoe T."/>
            <person name="Degray S."/>
            <person name="Dodge S."/>
            <person name="Dooley K."/>
            <person name="Dorje P."/>
            <person name="Dorjee K."/>
            <person name="Dorris L."/>
            <person name="Duffey N."/>
            <person name="Dupes A."/>
            <person name="Elkins T."/>
            <person name="Engels R."/>
            <person name="Erickson J."/>
            <person name="Farina A."/>
            <person name="Faro S."/>
            <person name="Ferreira P."/>
            <person name="Fischer H."/>
            <person name="Fitzgerald M."/>
            <person name="Foley K."/>
            <person name="Gage D."/>
            <person name="Galagan J."/>
            <person name="Gearin G."/>
            <person name="Gnerre S."/>
            <person name="Gnirke A."/>
            <person name="Goyette A."/>
            <person name="Graham J."/>
            <person name="Grandbois E."/>
            <person name="Gyaltsen K."/>
            <person name="Hafez N."/>
            <person name="Hagopian D."/>
            <person name="Hagos B."/>
            <person name="Hall J."/>
            <person name="Hatcher B."/>
            <person name="Heller A."/>
            <person name="Higgins H."/>
            <person name="Honan T."/>
            <person name="Horn A."/>
            <person name="Houde N."/>
            <person name="Hughes L."/>
            <person name="Hulme W."/>
            <person name="Husby E."/>
            <person name="Iliev I."/>
            <person name="Jaffe D."/>
            <person name="Jones C."/>
            <person name="Kamal M."/>
            <person name="Kamat A."/>
            <person name="Kamvysselis M."/>
            <person name="Karlsson E."/>
            <person name="Kells C."/>
            <person name="Kieu A."/>
            <person name="Kisner P."/>
            <person name="Kodira C."/>
            <person name="Kulbokas E."/>
            <person name="Labutti K."/>
            <person name="Lama D."/>
            <person name="Landers T."/>
            <person name="Leger J."/>
            <person name="Levine S."/>
            <person name="Lewis D."/>
            <person name="Lewis T."/>
            <person name="Lindblad-toh K."/>
            <person name="Liu X."/>
            <person name="Lokyitsang T."/>
            <person name="Lokyitsang Y."/>
            <person name="Lucien O."/>
            <person name="Lui A."/>
            <person name="Ma L.J."/>
            <person name="Mabbitt R."/>
            <person name="Macdonald J."/>
            <person name="Maclean C."/>
            <person name="Major J."/>
            <person name="Manning J."/>
            <person name="Marabella R."/>
            <person name="Maru K."/>
            <person name="Matthews C."/>
            <person name="Mauceli E."/>
            <person name="Mccarthy M."/>
            <person name="Mcdonough S."/>
            <person name="Mcghee T."/>
            <person name="Meldrim J."/>
            <person name="Meneus L."/>
            <person name="Mesirov J."/>
            <person name="Mihalev A."/>
            <person name="Mihova T."/>
            <person name="Mikkelsen T."/>
            <person name="Mlenga V."/>
            <person name="Moru K."/>
            <person name="Mozes J."/>
            <person name="Mulrain L."/>
            <person name="Munson G."/>
            <person name="Naylor J."/>
            <person name="Newes C."/>
            <person name="Nguyen C."/>
            <person name="Nguyen N."/>
            <person name="Nguyen T."/>
            <person name="Nicol R."/>
            <person name="Nielsen C."/>
            <person name="Nizzari M."/>
            <person name="Norbu C."/>
            <person name="Norbu N."/>
            <person name="O'donnell P."/>
            <person name="Okoawo O."/>
            <person name="O'leary S."/>
            <person name="Omotosho B."/>
            <person name="O'neill K."/>
            <person name="Osman S."/>
            <person name="Parker S."/>
            <person name="Perrin D."/>
            <person name="Phunkhang P."/>
            <person name="Piqani B."/>
            <person name="Purcell S."/>
            <person name="Rachupka T."/>
            <person name="Ramasamy U."/>
            <person name="Rameau R."/>
            <person name="Ray V."/>
            <person name="Raymond C."/>
            <person name="Retta R."/>
            <person name="Richardson S."/>
            <person name="Rise C."/>
            <person name="Rodriguez J."/>
            <person name="Rogers J."/>
            <person name="Rogov P."/>
            <person name="Rutman M."/>
            <person name="Schupbach R."/>
            <person name="Seaman C."/>
            <person name="Settipalli S."/>
            <person name="Sharpe T."/>
            <person name="Sheridan J."/>
            <person name="Sherpa N."/>
            <person name="Shi J."/>
            <person name="Smirnov S."/>
            <person name="Smith C."/>
            <person name="Sougnez C."/>
            <person name="Spencer B."/>
            <person name="Stalker J."/>
            <person name="Stange-thomann N."/>
            <person name="Stavropoulos S."/>
            <person name="Stetson K."/>
            <person name="Stone C."/>
            <person name="Stone S."/>
            <person name="Stubbs M."/>
            <person name="Talamas J."/>
            <person name="Tchuinga P."/>
            <person name="Tenzing P."/>
            <person name="Tesfaye S."/>
            <person name="Theodore J."/>
            <person name="Thoulutsang Y."/>
            <person name="Topham K."/>
            <person name="Towey S."/>
            <person name="Tsamla T."/>
            <person name="Tsomo N."/>
            <person name="Vallee D."/>
            <person name="Vassiliev H."/>
            <person name="Venkataraman V."/>
            <person name="Vinson J."/>
            <person name="Vo A."/>
            <person name="Wade C."/>
            <person name="Wang S."/>
            <person name="Wangchuk T."/>
            <person name="Wangdi T."/>
            <person name="Whittaker C."/>
            <person name="Wilkinson J."/>
            <person name="Wu Y."/>
            <person name="Wyman D."/>
            <person name="Yadav S."/>
            <person name="Yang S."/>
            <person name="Yang X."/>
            <person name="Yeager S."/>
            <person name="Yee E."/>
            <person name="Young G."/>
            <person name="Zainoun J."/>
            <person name="Zembeck L."/>
            <person name="Zimmer A."/>
            <person name="Zody M."/>
            <person name="Lander E."/>
        </authorList>
    </citation>
    <scope>NUCLEOTIDE SEQUENCE [LARGE SCALE GENOMIC DNA]</scope>
</reference>
<evidence type="ECO:0000259" key="3">
    <source>
        <dbReference type="PROSITE" id="PS50105"/>
    </source>
</evidence>
<dbReference type="InParanoid" id="H2ZH17"/>
<feature type="compositionally biased region" description="Basic and acidic residues" evidence="2">
    <location>
        <begin position="82"/>
        <end position="91"/>
    </location>
</feature>
<evidence type="ECO:0000313" key="5">
    <source>
        <dbReference type="Proteomes" id="UP000007875"/>
    </source>
</evidence>
<evidence type="ECO:0000256" key="1">
    <source>
        <dbReference type="ARBA" id="ARBA00022737"/>
    </source>
</evidence>
<feature type="compositionally biased region" description="Polar residues" evidence="2">
    <location>
        <begin position="27"/>
        <end position="36"/>
    </location>
</feature>
<feature type="compositionally biased region" description="Low complexity" evidence="2">
    <location>
        <begin position="53"/>
        <end position="81"/>
    </location>
</feature>
<sequence>MSKRKQWKTTSTPSSVDGGGQMRSAMSAEQLTTSLQKPLHRYEVQSRKKPGSRAESVASSRSTSSSRTLTPPQSPKSGLRSETSRRSEGSRGARSIRSQGSLFSTPPSLNEEDELSGILRKLSLEKYHPIFEAQEINMDDFLTLTHGDLNELGITQELPRQQILQVIKQINNRKEKKLTNSRPPQSKRGGSLNTPTNWSYNTVQMPHIQS</sequence>
<dbReference type="SUPFAM" id="SSF47769">
    <property type="entry name" value="SAM/Pointed domain"/>
    <property type="match status" value="1"/>
</dbReference>
<dbReference type="InterPro" id="IPR001660">
    <property type="entry name" value="SAM"/>
</dbReference>
<reference evidence="4" key="2">
    <citation type="submission" date="2025-08" db="UniProtKB">
        <authorList>
            <consortium name="Ensembl"/>
        </authorList>
    </citation>
    <scope>IDENTIFICATION</scope>
</reference>
<feature type="domain" description="SAM" evidence="3">
    <location>
        <begin position="110"/>
        <end position="173"/>
    </location>
</feature>
<dbReference type="InterPro" id="IPR013761">
    <property type="entry name" value="SAM/pointed_sf"/>
</dbReference>
<dbReference type="PANTHER" id="PTHR10627">
    <property type="entry name" value="SCP160"/>
    <property type="match status" value="1"/>
</dbReference>
<proteinExistence type="predicted"/>
<reference evidence="4" key="3">
    <citation type="submission" date="2025-09" db="UniProtKB">
        <authorList>
            <consortium name="Ensembl"/>
        </authorList>
    </citation>
    <scope>IDENTIFICATION</scope>
</reference>
<dbReference type="Gene3D" id="1.10.150.50">
    <property type="entry name" value="Transcription Factor, Ets-1"/>
    <property type="match status" value="1"/>
</dbReference>
<feature type="compositionally biased region" description="Polar residues" evidence="2">
    <location>
        <begin position="191"/>
        <end position="210"/>
    </location>
</feature>
<dbReference type="Ensembl" id="ENSCSAVT00000017065.1">
    <property type="protein sequence ID" value="ENSCSAVP00000016883.1"/>
    <property type="gene ID" value="ENSCSAVG00000009928.1"/>
</dbReference>
<dbReference type="GO" id="GO:0005737">
    <property type="term" value="C:cytoplasm"/>
    <property type="evidence" value="ECO:0007669"/>
    <property type="project" value="TreeGrafter"/>
</dbReference>
<dbReference type="HOGENOM" id="CLU_1309720_0_0_1"/>
<dbReference type="AlphaFoldDB" id="H2ZH17"/>
<dbReference type="STRING" id="51511.ENSCSAVP00000016883"/>
<organism evidence="4 5">
    <name type="scientific">Ciona savignyi</name>
    <name type="common">Pacific transparent sea squirt</name>
    <dbReference type="NCBI Taxonomy" id="51511"/>
    <lineage>
        <taxon>Eukaryota</taxon>
        <taxon>Metazoa</taxon>
        <taxon>Chordata</taxon>
        <taxon>Tunicata</taxon>
        <taxon>Ascidiacea</taxon>
        <taxon>Phlebobranchia</taxon>
        <taxon>Cionidae</taxon>
        <taxon>Ciona</taxon>
    </lineage>
</organism>
<dbReference type="PROSITE" id="PS50105">
    <property type="entry name" value="SAM_DOMAIN"/>
    <property type="match status" value="1"/>
</dbReference>
<keyword evidence="1" id="KW-0677">Repeat</keyword>
<evidence type="ECO:0000313" key="4">
    <source>
        <dbReference type="Ensembl" id="ENSCSAVP00000016883.1"/>
    </source>
</evidence>
<dbReference type="SMART" id="SM00454">
    <property type="entry name" value="SAM"/>
    <property type="match status" value="1"/>
</dbReference>
<feature type="region of interest" description="Disordered" evidence="2">
    <location>
        <begin position="174"/>
        <end position="210"/>
    </location>
</feature>
<protein>
    <recommendedName>
        <fullName evidence="3">SAM domain-containing protein</fullName>
    </recommendedName>
</protein>
<evidence type="ECO:0000256" key="2">
    <source>
        <dbReference type="SAM" id="MobiDB-lite"/>
    </source>
</evidence>
<dbReference type="Proteomes" id="UP000007875">
    <property type="component" value="Unassembled WGS sequence"/>
</dbReference>
<keyword evidence="5" id="KW-1185">Reference proteome</keyword>
<dbReference type="Pfam" id="PF00536">
    <property type="entry name" value="SAM_1"/>
    <property type="match status" value="1"/>
</dbReference>